<evidence type="ECO:0000313" key="2">
    <source>
        <dbReference type="EMBL" id="MBB4027644.1"/>
    </source>
</evidence>
<evidence type="ECO:0000256" key="1">
    <source>
        <dbReference type="SAM" id="Coils"/>
    </source>
</evidence>
<accession>A0A7W6I084</accession>
<name>A0A7W6I084_9BACT</name>
<reference evidence="2 3" key="1">
    <citation type="submission" date="2020-08" db="EMBL/GenBank/DDBJ databases">
        <title>Genomic Encyclopedia of Type Strains, Phase IV (KMG-IV): sequencing the most valuable type-strain genomes for metagenomic binning, comparative biology and taxonomic classification.</title>
        <authorList>
            <person name="Goeker M."/>
        </authorList>
    </citation>
    <scope>NUCLEOTIDE SEQUENCE [LARGE SCALE GENOMIC DNA]</scope>
    <source>
        <strain evidence="2 3">DSM 105721</strain>
    </source>
</reference>
<evidence type="ECO:0000313" key="3">
    <source>
        <dbReference type="Proteomes" id="UP000546007"/>
    </source>
</evidence>
<protein>
    <submittedName>
        <fullName evidence="2">Uncharacterized protein</fullName>
    </submittedName>
</protein>
<comment type="caution">
    <text evidence="2">The sequence shown here is derived from an EMBL/GenBank/DDBJ whole genome shotgun (WGS) entry which is preliminary data.</text>
</comment>
<organism evidence="2 3">
    <name type="scientific">Butyricimonas faecihominis</name>
    <dbReference type="NCBI Taxonomy" id="1472416"/>
    <lineage>
        <taxon>Bacteria</taxon>
        <taxon>Pseudomonadati</taxon>
        <taxon>Bacteroidota</taxon>
        <taxon>Bacteroidia</taxon>
        <taxon>Bacteroidales</taxon>
        <taxon>Odoribacteraceae</taxon>
        <taxon>Butyricimonas</taxon>
    </lineage>
</organism>
<keyword evidence="3" id="KW-1185">Reference proteome</keyword>
<keyword evidence="1" id="KW-0175">Coiled coil</keyword>
<dbReference type="RefSeq" id="WP_124318471.1">
    <property type="nucleotide sequence ID" value="NZ_AP028155.1"/>
</dbReference>
<dbReference type="AlphaFoldDB" id="A0A7W6I084"/>
<gene>
    <name evidence="2" type="ORF">GGR14_003458</name>
</gene>
<feature type="coiled-coil region" evidence="1">
    <location>
        <begin position="35"/>
        <end position="73"/>
    </location>
</feature>
<dbReference type="GeneID" id="93101411"/>
<sequence>MGIIDKESAMNLVMGVSTTNSSDEESVSLMPLGDIEDSKKELERLRGIYQKFADDLKAIHDKANREIMELQAAQLRASAGTKYTFWIRITILDVAL</sequence>
<proteinExistence type="predicted"/>
<dbReference type="Proteomes" id="UP000546007">
    <property type="component" value="Unassembled WGS sequence"/>
</dbReference>
<dbReference type="EMBL" id="JACIES010000011">
    <property type="protein sequence ID" value="MBB4027644.1"/>
    <property type="molecule type" value="Genomic_DNA"/>
</dbReference>